<proteinExistence type="predicted"/>
<name>M0CMA7_9EURY</name>
<dbReference type="RefSeq" id="WP_006884581.1">
    <property type="nucleotide sequence ID" value="NZ_AOIU01000033.1"/>
</dbReference>
<dbReference type="EMBL" id="AOIU01000033">
    <property type="protein sequence ID" value="ELZ23502.1"/>
    <property type="molecule type" value="Genomic_DNA"/>
</dbReference>
<reference evidence="2 3" key="1">
    <citation type="journal article" date="2014" name="PLoS Genet.">
        <title>Phylogenetically driven sequencing of extremely halophilic archaea reveals strategies for static and dynamic osmo-response.</title>
        <authorList>
            <person name="Becker E.A."/>
            <person name="Seitzer P.M."/>
            <person name="Tritt A."/>
            <person name="Larsen D."/>
            <person name="Krusor M."/>
            <person name="Yao A.I."/>
            <person name="Wu D."/>
            <person name="Madern D."/>
            <person name="Eisen J.A."/>
            <person name="Darling A.E."/>
            <person name="Facciotti M.T."/>
        </authorList>
    </citation>
    <scope>NUCLEOTIDE SEQUENCE [LARGE SCALE GENOMIC DNA]</scope>
    <source>
        <strain evidence="2 3">2-9-1</strain>
    </source>
</reference>
<keyword evidence="3" id="KW-1185">Reference proteome</keyword>
<dbReference type="eggNOG" id="arCOG03900">
    <property type="taxonomic scope" value="Archaea"/>
</dbReference>
<dbReference type="GO" id="GO:0003677">
    <property type="term" value="F:DNA binding"/>
    <property type="evidence" value="ECO:0007669"/>
    <property type="project" value="InterPro"/>
</dbReference>
<comment type="caution">
    <text evidence="2">The sequence shown here is derived from an EMBL/GenBank/DDBJ whole genome shotgun (WGS) entry which is preliminary data.</text>
</comment>
<organism evidence="2 3">
    <name type="scientific">Halosimplex carlsbadense 2-9-1</name>
    <dbReference type="NCBI Taxonomy" id="797114"/>
    <lineage>
        <taxon>Archaea</taxon>
        <taxon>Methanobacteriati</taxon>
        <taxon>Methanobacteriota</taxon>
        <taxon>Stenosarchaea group</taxon>
        <taxon>Halobacteria</taxon>
        <taxon>Halobacteriales</taxon>
        <taxon>Haloarculaceae</taxon>
        <taxon>Halosimplex</taxon>
    </lineage>
</organism>
<evidence type="ECO:0000259" key="1">
    <source>
        <dbReference type="Pfam" id="PF01609"/>
    </source>
</evidence>
<dbReference type="InterPro" id="IPR002559">
    <property type="entry name" value="Transposase_11"/>
</dbReference>
<dbReference type="Proteomes" id="UP000011626">
    <property type="component" value="Unassembled WGS sequence"/>
</dbReference>
<sequence length="657" mass="75221">MAWNPPEGVDLDEVIEVAEEMGYLPDKSGQEYIDHLRENTDVTVMGTPERVRSFFNPQAEHWTEPMYPALDMPGGPLRKPIDPADEWTRHIAVLVSNLSHVLPDFEDPYKGSGALDFRDLVRLEVYNQILGFKNAPQLRRHLIRSNARQDFPVHEVLGLDSIPHQNTIRKAQQERFGPGASEFIARWARRIEMIGVMRGYEFPEVDDKRLSNNGGILEIPVELKRGYAQGALDLLRDDMPITKDEELATWTDYGLHFDFSLHLCDTGNAPEAELENFADDRGLQKGAGIFETAETFRNDIYRVSIDEWEATFDRWTERILDAVFPKTLRSRELPVAVDSTNIPTWAAETSDLPGVVGTEKLKNTHYAYQILSGQAVSDGMPIQLGHDLQLENRPMHEQLSDLLDTIEAHGCNVGILFADADFASGRVANMLKSRGVDFVISYPKHYVSSYTGEWEDQEQTFGVEPGYLINKNKTTPERAEVTLFGEYSSKVGHAGDDAQQQLSEFFDAEAEWVTDRQNQKTLEAYVDRRDGGDIFEAKNRMRWFTFITNLNVSEEEARALREYYHYRWAIESAYGSYKTHFLPGTRSTNLGLRTYLYLFGISAFNAWVASNVKARRQHLEDNERNRPPIRASRFTTLGQQRYRTDEFLTESINFEMD</sequence>
<protein>
    <recommendedName>
        <fullName evidence="1">Transposase IS4-like domain-containing protein</fullName>
    </recommendedName>
</protein>
<dbReference type="SUPFAM" id="SSF53098">
    <property type="entry name" value="Ribonuclease H-like"/>
    <property type="match status" value="1"/>
</dbReference>
<gene>
    <name evidence="2" type="ORF">C475_14553</name>
</gene>
<dbReference type="GO" id="GO:0006313">
    <property type="term" value="P:DNA transposition"/>
    <property type="evidence" value="ECO:0007669"/>
    <property type="project" value="InterPro"/>
</dbReference>
<dbReference type="InterPro" id="IPR012337">
    <property type="entry name" value="RNaseH-like_sf"/>
</dbReference>
<dbReference type="Pfam" id="PF01609">
    <property type="entry name" value="DDE_Tnp_1"/>
    <property type="match status" value="1"/>
</dbReference>
<accession>M0CMA7</accession>
<dbReference type="GO" id="GO:0004803">
    <property type="term" value="F:transposase activity"/>
    <property type="evidence" value="ECO:0007669"/>
    <property type="project" value="InterPro"/>
</dbReference>
<evidence type="ECO:0000313" key="2">
    <source>
        <dbReference type="EMBL" id="ELZ23502.1"/>
    </source>
</evidence>
<evidence type="ECO:0000313" key="3">
    <source>
        <dbReference type="Proteomes" id="UP000011626"/>
    </source>
</evidence>
<feature type="domain" description="Transposase IS4-like" evidence="1">
    <location>
        <begin position="335"/>
        <end position="581"/>
    </location>
</feature>
<dbReference type="AlphaFoldDB" id="M0CMA7"/>
<dbReference type="PATRIC" id="fig|797114.5.peg.2959"/>